<dbReference type="GO" id="GO:0032259">
    <property type="term" value="P:methylation"/>
    <property type="evidence" value="ECO:0007669"/>
    <property type="project" value="UniProtKB-KW"/>
</dbReference>
<dbReference type="InParanoid" id="A0A4S2MXQ5"/>
<accession>A0A4S2MXQ5</accession>
<dbReference type="InterPro" id="IPR029063">
    <property type="entry name" value="SAM-dependent_MTases_sf"/>
</dbReference>
<dbReference type="SUPFAM" id="SSF53335">
    <property type="entry name" value="S-adenosyl-L-methionine-dependent methyltransferases"/>
    <property type="match status" value="1"/>
</dbReference>
<reference evidence="2 3" key="1">
    <citation type="submission" date="2019-04" db="EMBL/GenBank/DDBJ databases">
        <title>Comparative genomics and transcriptomics to analyze fruiting body development in filamentous ascomycetes.</title>
        <authorList>
            <consortium name="DOE Joint Genome Institute"/>
            <person name="Lutkenhaus R."/>
            <person name="Traeger S."/>
            <person name="Breuer J."/>
            <person name="Kuo A."/>
            <person name="Lipzen A."/>
            <person name="Pangilinan J."/>
            <person name="Dilworth D."/>
            <person name="Sandor L."/>
            <person name="Poggeler S."/>
            <person name="Barry K."/>
            <person name="Grigoriev I.V."/>
            <person name="Nowrousian M."/>
        </authorList>
    </citation>
    <scope>NUCLEOTIDE SEQUENCE [LARGE SCALE GENOMIC DNA]</scope>
    <source>
        <strain evidence="2 3">CBS 389.68</strain>
    </source>
</reference>
<dbReference type="Pfam" id="PF13489">
    <property type="entry name" value="Methyltransf_23"/>
    <property type="match status" value="1"/>
</dbReference>
<dbReference type="Gene3D" id="3.40.50.150">
    <property type="entry name" value="Vaccinia Virus protein VP39"/>
    <property type="match status" value="1"/>
</dbReference>
<sequence>MSAAALLAETGAIEADTTPFSDYESEAGSELSTESLTSSIRQHYYENGRRYHEKSSGKYHLPSDETEQDRLDLAHHLLTLLRDGDLYKAPLKKRGDPATVLDAGTGTGIWALEFGDQHPGSQVIGVDLSPIQPSWTYPNVKFECDDLEKDWTYQLENFNYIHARTLAFSIKDWPRFVAQCFKHSAPGAFIELAEGSLDGISCDDDTYKGSALEKWSTSLSQCLRKSGIDPSRITGDTLKQSLEDAGYINVQVYPVRVPWGPWPKNNATKYIGAVNQLQLQTGMEAYSLMLFTHFGGMTEEEAKKLNADAFKEVETRKVHGYTYVWNVVGQKPE</sequence>
<dbReference type="CDD" id="cd02440">
    <property type="entry name" value="AdoMet_MTases"/>
    <property type="match status" value="1"/>
</dbReference>
<evidence type="ECO:0000313" key="2">
    <source>
        <dbReference type="EMBL" id="TGZ81488.1"/>
    </source>
</evidence>
<dbReference type="PANTHER" id="PTHR43591:SF24">
    <property type="entry name" value="2-METHOXY-6-POLYPRENYL-1,4-BENZOQUINOL METHYLASE, MITOCHONDRIAL"/>
    <property type="match status" value="1"/>
</dbReference>
<organism evidence="2 3">
    <name type="scientific">Ascodesmis nigricans</name>
    <dbReference type="NCBI Taxonomy" id="341454"/>
    <lineage>
        <taxon>Eukaryota</taxon>
        <taxon>Fungi</taxon>
        <taxon>Dikarya</taxon>
        <taxon>Ascomycota</taxon>
        <taxon>Pezizomycotina</taxon>
        <taxon>Pezizomycetes</taxon>
        <taxon>Pezizales</taxon>
        <taxon>Ascodesmidaceae</taxon>
        <taxon>Ascodesmis</taxon>
    </lineage>
</organism>
<dbReference type="Proteomes" id="UP000298138">
    <property type="component" value="Unassembled WGS sequence"/>
</dbReference>
<keyword evidence="3" id="KW-1185">Reference proteome</keyword>
<dbReference type="OrthoDB" id="8300214at2759"/>
<evidence type="ECO:0000313" key="3">
    <source>
        <dbReference type="Proteomes" id="UP000298138"/>
    </source>
</evidence>
<proteinExistence type="predicted"/>
<name>A0A4S2MXQ5_9PEZI</name>
<evidence type="ECO:0000256" key="1">
    <source>
        <dbReference type="SAM" id="MobiDB-lite"/>
    </source>
</evidence>
<gene>
    <name evidence="2" type="ORF">EX30DRAFT_331060</name>
</gene>
<keyword evidence="2" id="KW-0489">Methyltransferase</keyword>
<protein>
    <submittedName>
        <fullName evidence="2">S-adenosyl-L-methionine-dependent methyltransferase</fullName>
    </submittedName>
</protein>
<feature type="compositionally biased region" description="Low complexity" evidence="1">
    <location>
        <begin position="26"/>
        <end position="36"/>
    </location>
</feature>
<feature type="region of interest" description="Disordered" evidence="1">
    <location>
        <begin position="15"/>
        <end position="36"/>
    </location>
</feature>
<keyword evidence="2" id="KW-0808">Transferase</keyword>
<dbReference type="EMBL" id="ML220119">
    <property type="protein sequence ID" value="TGZ81488.1"/>
    <property type="molecule type" value="Genomic_DNA"/>
</dbReference>
<dbReference type="AlphaFoldDB" id="A0A4S2MXQ5"/>
<dbReference type="GO" id="GO:0008168">
    <property type="term" value="F:methyltransferase activity"/>
    <property type="evidence" value="ECO:0007669"/>
    <property type="project" value="UniProtKB-KW"/>
</dbReference>
<dbReference type="STRING" id="341454.A0A4S2MXQ5"/>
<dbReference type="PANTHER" id="PTHR43591">
    <property type="entry name" value="METHYLTRANSFERASE"/>
    <property type="match status" value="1"/>
</dbReference>